<protein>
    <submittedName>
        <fullName evidence="1">Uncharacterized protein</fullName>
    </submittedName>
</protein>
<sequence length="107" mass="12356">MGPVPISEWITFLWKLFNVSVTRKCFLLLLLVLFISNNSELRLVSNRCGKTSLVFEARAYKLKHRQTEEISGMLQSYRGAMCTNLEVTDTISTKDHVESYPMDSPFY</sequence>
<comment type="caution">
    <text evidence="1">The sequence shown here is derived from an EMBL/GenBank/DDBJ whole genome shotgun (WGS) entry which is preliminary data.</text>
</comment>
<accession>A0A0V1MPM2</accession>
<proteinExistence type="predicted"/>
<evidence type="ECO:0000313" key="1">
    <source>
        <dbReference type="EMBL" id="KRZ73764.1"/>
    </source>
</evidence>
<organism evidence="1 2">
    <name type="scientific">Trichinella papuae</name>
    <dbReference type="NCBI Taxonomy" id="268474"/>
    <lineage>
        <taxon>Eukaryota</taxon>
        <taxon>Metazoa</taxon>
        <taxon>Ecdysozoa</taxon>
        <taxon>Nematoda</taxon>
        <taxon>Enoplea</taxon>
        <taxon>Dorylaimia</taxon>
        <taxon>Trichinellida</taxon>
        <taxon>Trichinellidae</taxon>
        <taxon>Trichinella</taxon>
    </lineage>
</organism>
<dbReference type="EMBL" id="JYDO01000059">
    <property type="protein sequence ID" value="KRZ73764.1"/>
    <property type="molecule type" value="Genomic_DNA"/>
</dbReference>
<dbReference type="AlphaFoldDB" id="A0A0V1MPM2"/>
<dbReference type="OrthoDB" id="5919158at2759"/>
<reference evidence="1 2" key="1">
    <citation type="submission" date="2015-01" db="EMBL/GenBank/DDBJ databases">
        <title>Evolution of Trichinella species and genotypes.</title>
        <authorList>
            <person name="Korhonen P.K."/>
            <person name="Edoardo P."/>
            <person name="Giuseppe L.R."/>
            <person name="Gasser R.B."/>
        </authorList>
    </citation>
    <scope>NUCLEOTIDE SEQUENCE [LARGE SCALE GENOMIC DNA]</scope>
    <source>
        <strain evidence="1">ISS1980</strain>
    </source>
</reference>
<evidence type="ECO:0000313" key="2">
    <source>
        <dbReference type="Proteomes" id="UP000054843"/>
    </source>
</evidence>
<keyword evidence="2" id="KW-1185">Reference proteome</keyword>
<dbReference type="Proteomes" id="UP000054843">
    <property type="component" value="Unassembled WGS sequence"/>
</dbReference>
<name>A0A0V1MPM2_9BILA</name>
<gene>
    <name evidence="1" type="ORF">T10_12008</name>
</gene>